<sequence>ARWVNQPPLFRGMTWQQFLDHPEREHKDVKEAMARRAAQ</sequence>
<evidence type="ECO:0000313" key="1">
    <source>
        <dbReference type="EMBL" id="KKK83985.1"/>
    </source>
</evidence>
<proteinExistence type="predicted"/>
<reference evidence="1" key="1">
    <citation type="journal article" date="2015" name="Nature">
        <title>Complex archaea that bridge the gap between prokaryotes and eukaryotes.</title>
        <authorList>
            <person name="Spang A."/>
            <person name="Saw J.H."/>
            <person name="Jorgensen S.L."/>
            <person name="Zaremba-Niedzwiedzka K."/>
            <person name="Martijn J."/>
            <person name="Lind A.E."/>
            <person name="van Eijk R."/>
            <person name="Schleper C."/>
            <person name="Guy L."/>
            <person name="Ettema T.J."/>
        </authorList>
    </citation>
    <scope>NUCLEOTIDE SEQUENCE</scope>
</reference>
<organism evidence="1">
    <name type="scientific">marine sediment metagenome</name>
    <dbReference type="NCBI Taxonomy" id="412755"/>
    <lineage>
        <taxon>unclassified sequences</taxon>
        <taxon>metagenomes</taxon>
        <taxon>ecological metagenomes</taxon>
    </lineage>
</organism>
<dbReference type="AlphaFoldDB" id="A0A0F8ZDH9"/>
<dbReference type="EMBL" id="LAZR01051978">
    <property type="protein sequence ID" value="KKK83985.1"/>
    <property type="molecule type" value="Genomic_DNA"/>
</dbReference>
<protein>
    <submittedName>
        <fullName evidence="1">Uncharacterized protein</fullName>
    </submittedName>
</protein>
<gene>
    <name evidence="1" type="ORF">LCGC14_2787860</name>
</gene>
<comment type="caution">
    <text evidence="1">The sequence shown here is derived from an EMBL/GenBank/DDBJ whole genome shotgun (WGS) entry which is preliminary data.</text>
</comment>
<name>A0A0F8ZDH9_9ZZZZ</name>
<accession>A0A0F8ZDH9</accession>
<feature type="non-terminal residue" evidence="1">
    <location>
        <position position="1"/>
    </location>
</feature>